<evidence type="ECO:0000256" key="1">
    <source>
        <dbReference type="SAM" id="Coils"/>
    </source>
</evidence>
<dbReference type="AlphaFoldDB" id="A0A438EZ68"/>
<protein>
    <recommendedName>
        <fullName evidence="4">Integrase zinc-binding domain-containing protein</fullName>
    </recommendedName>
</protein>
<dbReference type="EMBL" id="QGNW01001159">
    <property type="protein sequence ID" value="RVW52995.1"/>
    <property type="molecule type" value="Genomic_DNA"/>
</dbReference>
<accession>A0A438EZ68</accession>
<dbReference type="Proteomes" id="UP000288805">
    <property type="component" value="Unassembled WGS sequence"/>
</dbReference>
<proteinExistence type="predicted"/>
<keyword evidence="1" id="KW-0175">Coiled coil</keyword>
<name>A0A438EZ68_VITVI</name>
<comment type="caution">
    <text evidence="2">The sequence shown here is derived from an EMBL/GenBank/DDBJ whole genome shotgun (WGS) entry which is preliminary data.</text>
</comment>
<evidence type="ECO:0000313" key="3">
    <source>
        <dbReference type="Proteomes" id="UP000288805"/>
    </source>
</evidence>
<feature type="coiled-coil region" evidence="1">
    <location>
        <begin position="41"/>
        <end position="68"/>
    </location>
</feature>
<reference evidence="2 3" key="1">
    <citation type="journal article" date="2018" name="PLoS Genet.">
        <title>Population sequencing reveals clonal diversity and ancestral inbreeding in the grapevine cultivar Chardonnay.</title>
        <authorList>
            <person name="Roach M.J."/>
            <person name="Johnson D.L."/>
            <person name="Bohlmann J."/>
            <person name="van Vuuren H.J."/>
            <person name="Jones S.J."/>
            <person name="Pretorius I.S."/>
            <person name="Schmidt S.A."/>
            <person name="Borneman A.R."/>
        </authorList>
    </citation>
    <scope>NUCLEOTIDE SEQUENCE [LARGE SCALE GENOMIC DNA]</scope>
    <source>
        <strain evidence="3">cv. Chardonnay</strain>
        <tissue evidence="2">Leaf</tissue>
    </source>
</reference>
<gene>
    <name evidence="2" type="ORF">CK203_072693</name>
</gene>
<evidence type="ECO:0000313" key="2">
    <source>
        <dbReference type="EMBL" id="RVW52995.1"/>
    </source>
</evidence>
<organism evidence="2 3">
    <name type="scientific">Vitis vinifera</name>
    <name type="common">Grape</name>
    <dbReference type="NCBI Taxonomy" id="29760"/>
    <lineage>
        <taxon>Eukaryota</taxon>
        <taxon>Viridiplantae</taxon>
        <taxon>Streptophyta</taxon>
        <taxon>Embryophyta</taxon>
        <taxon>Tracheophyta</taxon>
        <taxon>Spermatophyta</taxon>
        <taxon>Magnoliopsida</taxon>
        <taxon>eudicotyledons</taxon>
        <taxon>Gunneridae</taxon>
        <taxon>Pentapetalae</taxon>
        <taxon>rosids</taxon>
        <taxon>Vitales</taxon>
        <taxon>Vitaceae</taxon>
        <taxon>Viteae</taxon>
        <taxon>Vitis</taxon>
    </lineage>
</organism>
<dbReference type="PANTHER" id="PTHR48475:SF1">
    <property type="entry name" value="RNASE H TYPE-1 DOMAIN-CONTAINING PROTEIN"/>
    <property type="match status" value="1"/>
</dbReference>
<evidence type="ECO:0008006" key="4">
    <source>
        <dbReference type="Google" id="ProtNLM"/>
    </source>
</evidence>
<sequence length="147" mass="16781">MPIQATSYSLVYGVEVVLPLERQIPSLRIAIHEGLTDEDNAKLCLQELETLDEKRLEAQQRLECYQAHFSRAFNKKVCLRSFQVGDLVLAIGRSIITTHKIGSKFTSKWDGPYVVQEVYTDGAYKIVVEDGLRIDPINGKFLKRYYA</sequence>
<dbReference type="PANTHER" id="PTHR48475">
    <property type="entry name" value="RIBONUCLEASE H"/>
    <property type="match status" value="1"/>
</dbReference>